<dbReference type="CDD" id="cd00685">
    <property type="entry name" value="Trans_IPPS_HT"/>
    <property type="match status" value="1"/>
</dbReference>
<protein>
    <submittedName>
        <fullName evidence="8">Polyprenyl synthetase family protein</fullName>
    </submittedName>
</protein>
<evidence type="ECO:0000256" key="4">
    <source>
        <dbReference type="ARBA" id="ARBA00022723"/>
    </source>
</evidence>
<comment type="similarity">
    <text evidence="2 6">Belongs to the FPP/GGPP synthase family.</text>
</comment>
<dbReference type="EMBL" id="CP084167">
    <property type="protein sequence ID" value="UJG43377.1"/>
    <property type="molecule type" value="Genomic_DNA"/>
</dbReference>
<dbReference type="PANTHER" id="PTHR12001">
    <property type="entry name" value="GERANYLGERANYL PYROPHOSPHATE SYNTHASE"/>
    <property type="match status" value="1"/>
</dbReference>
<keyword evidence="7" id="KW-0472">Membrane</keyword>
<dbReference type="InterPro" id="IPR000092">
    <property type="entry name" value="Polyprenyl_synt"/>
</dbReference>
<dbReference type="Gene3D" id="1.10.600.10">
    <property type="entry name" value="Farnesyl Diphosphate Synthase"/>
    <property type="match status" value="1"/>
</dbReference>
<comment type="cofactor">
    <cofactor evidence="1">
        <name>Mg(2+)</name>
        <dbReference type="ChEBI" id="CHEBI:18420"/>
    </cofactor>
</comment>
<keyword evidence="7" id="KW-1133">Transmembrane helix</keyword>
<evidence type="ECO:0000313" key="8">
    <source>
        <dbReference type="EMBL" id="UJG43377.1"/>
    </source>
</evidence>
<dbReference type="Proteomes" id="UP001200513">
    <property type="component" value="Chromosome"/>
</dbReference>
<dbReference type="Pfam" id="PF00348">
    <property type="entry name" value="polyprenyl_synt"/>
    <property type="match status" value="1"/>
</dbReference>
<keyword evidence="5" id="KW-0460">Magnesium</keyword>
<accession>A0A9Y1FN51</accession>
<keyword evidence="3 6" id="KW-0808">Transferase</keyword>
<evidence type="ECO:0000256" key="7">
    <source>
        <dbReference type="SAM" id="Phobius"/>
    </source>
</evidence>
<dbReference type="SFLD" id="SFLDS00005">
    <property type="entry name" value="Isoprenoid_Synthase_Type_I"/>
    <property type="match status" value="1"/>
</dbReference>
<dbReference type="SUPFAM" id="SSF48576">
    <property type="entry name" value="Terpenoid synthases"/>
    <property type="match status" value="1"/>
</dbReference>
<organism evidence="8">
    <name type="scientific">Candidatus Heimdallarchaeum endolithica</name>
    <dbReference type="NCBI Taxonomy" id="2876572"/>
    <lineage>
        <taxon>Archaea</taxon>
        <taxon>Promethearchaeati</taxon>
        <taxon>Candidatus Heimdallarchaeota</taxon>
        <taxon>Candidatus Heimdallarchaeia (ex Rinke et al. 2021) (nom. nud.)</taxon>
        <taxon>Candidatus Heimdallarchaeales</taxon>
        <taxon>Candidatus Heimdallarchaeaceae</taxon>
        <taxon>Candidatus Heimdallarchaeum</taxon>
    </lineage>
</organism>
<dbReference type="GO" id="GO:0046872">
    <property type="term" value="F:metal ion binding"/>
    <property type="evidence" value="ECO:0007669"/>
    <property type="project" value="UniProtKB-KW"/>
</dbReference>
<name>A0A9Y1FN51_9ARCH</name>
<feature type="transmembrane region" description="Helical" evidence="7">
    <location>
        <begin position="103"/>
        <end position="128"/>
    </location>
</feature>
<dbReference type="PANTHER" id="PTHR12001:SF85">
    <property type="entry name" value="SHORT CHAIN ISOPRENYL DIPHOSPHATE SYNTHASE"/>
    <property type="match status" value="1"/>
</dbReference>
<evidence type="ECO:0000256" key="5">
    <source>
        <dbReference type="ARBA" id="ARBA00022842"/>
    </source>
</evidence>
<dbReference type="AlphaFoldDB" id="A0A9Y1FN51"/>
<keyword evidence="7" id="KW-0812">Transmembrane</keyword>
<keyword evidence="4" id="KW-0479">Metal-binding</keyword>
<evidence type="ECO:0000256" key="2">
    <source>
        <dbReference type="ARBA" id="ARBA00006706"/>
    </source>
</evidence>
<dbReference type="InterPro" id="IPR008949">
    <property type="entry name" value="Isoprenoid_synthase_dom_sf"/>
</dbReference>
<evidence type="ECO:0000256" key="6">
    <source>
        <dbReference type="RuleBase" id="RU004466"/>
    </source>
</evidence>
<evidence type="ECO:0000256" key="3">
    <source>
        <dbReference type="ARBA" id="ARBA00022679"/>
    </source>
</evidence>
<reference evidence="8" key="1">
    <citation type="journal article" date="2022" name="Nat. Microbiol.">
        <title>Unique mobile elements and scalable gene flow at the prokaryote-eukaryote boundary revealed by circularized Asgard archaea genomes.</title>
        <authorList>
            <person name="Wu F."/>
            <person name="Speth D.R."/>
            <person name="Philosof A."/>
            <person name="Cremiere A."/>
            <person name="Narayanan A."/>
            <person name="Barco R.A."/>
            <person name="Connon S.A."/>
            <person name="Amend J.P."/>
            <person name="Antoshechkin I.A."/>
            <person name="Orphan V.J."/>
        </authorList>
    </citation>
    <scope>NUCLEOTIDE SEQUENCE</scope>
    <source>
        <strain evidence="8">PR6</strain>
    </source>
</reference>
<sequence>MFSPTKKLDVEKDIEEINNELVKLKDNAPYDEEIVNLIDEVIETGGKRIRPLITLLCYEMFSNKKRNNTIFAAACAIEIIHNASLLIDDVFDKDIFRRKKKSFYLKFSTFSAISMSYSLSSLAFGLALKTKLLEIVEELTKATQNLAVSLFLEQKFRNATTKMTKEEALLLIDRKTTTLFEAASVIGVLLDQATQEDREKMKEFGKYFGRAFQLRDDLLSIIATEEEIGKTGVITDIKNRIQSYIILVAMEQAVEEDKKKLEDYYIEKKEFDVEEIRFLIKRSGAVSTVVKLVNEYIERAMSILKSYPESIARNKLIEITRFLSLNL</sequence>
<dbReference type="GO" id="GO:0008299">
    <property type="term" value="P:isoprenoid biosynthetic process"/>
    <property type="evidence" value="ECO:0007669"/>
    <property type="project" value="InterPro"/>
</dbReference>
<gene>
    <name evidence="8" type="ORF">K9W46_13525</name>
</gene>
<evidence type="ECO:0000256" key="1">
    <source>
        <dbReference type="ARBA" id="ARBA00001946"/>
    </source>
</evidence>
<proteinExistence type="inferred from homology"/>
<dbReference type="GO" id="GO:0004659">
    <property type="term" value="F:prenyltransferase activity"/>
    <property type="evidence" value="ECO:0007669"/>
    <property type="project" value="InterPro"/>
</dbReference>